<organism evidence="2 3">
    <name type="scientific">Arthrobacter oryzae</name>
    <dbReference type="NCBI Taxonomy" id="409290"/>
    <lineage>
        <taxon>Bacteria</taxon>
        <taxon>Bacillati</taxon>
        <taxon>Actinomycetota</taxon>
        <taxon>Actinomycetes</taxon>
        <taxon>Micrococcales</taxon>
        <taxon>Micrococcaceae</taxon>
        <taxon>Arthrobacter</taxon>
    </lineage>
</organism>
<name>A0A495E7S2_9MICC</name>
<dbReference type="AlphaFoldDB" id="A0A495E7S2"/>
<dbReference type="InterPro" id="IPR005158">
    <property type="entry name" value="BTAD"/>
</dbReference>
<dbReference type="InterPro" id="IPR036388">
    <property type="entry name" value="WH-like_DNA-bd_sf"/>
</dbReference>
<evidence type="ECO:0000313" key="3">
    <source>
        <dbReference type="Proteomes" id="UP000276055"/>
    </source>
</evidence>
<dbReference type="SMART" id="SM01043">
    <property type="entry name" value="BTAD"/>
    <property type="match status" value="1"/>
</dbReference>
<reference evidence="2 3" key="1">
    <citation type="submission" date="2018-10" db="EMBL/GenBank/DDBJ databases">
        <title>Genomic Encyclopedia of Type Strains, Phase IV (KMG-IV): sequencing the most valuable type-strain genomes for metagenomic binning, comparative biology and taxonomic classification.</title>
        <authorList>
            <person name="Goeker M."/>
        </authorList>
    </citation>
    <scope>NUCLEOTIDE SEQUENCE [LARGE SCALE GENOMIC DNA]</scope>
    <source>
        <strain evidence="2 3">DSM 25586</strain>
    </source>
</reference>
<evidence type="ECO:0000259" key="1">
    <source>
        <dbReference type="SMART" id="SM01043"/>
    </source>
</evidence>
<dbReference type="SUPFAM" id="SSF48452">
    <property type="entry name" value="TPR-like"/>
    <property type="match status" value="2"/>
</dbReference>
<dbReference type="EMBL" id="RBIR01000012">
    <property type="protein sequence ID" value="RKR12619.1"/>
    <property type="molecule type" value="Genomic_DNA"/>
</dbReference>
<dbReference type="Proteomes" id="UP000276055">
    <property type="component" value="Unassembled WGS sequence"/>
</dbReference>
<proteinExistence type="predicted"/>
<dbReference type="Pfam" id="PF03704">
    <property type="entry name" value="BTAD"/>
    <property type="match status" value="1"/>
</dbReference>
<dbReference type="Gene3D" id="1.10.10.10">
    <property type="entry name" value="Winged helix-like DNA-binding domain superfamily/Winged helix DNA-binding domain"/>
    <property type="match status" value="1"/>
</dbReference>
<comment type="caution">
    <text evidence="2">The sequence shown here is derived from an EMBL/GenBank/DDBJ whole genome shotgun (WGS) entry which is preliminary data.</text>
</comment>
<dbReference type="InterPro" id="IPR011990">
    <property type="entry name" value="TPR-like_helical_dom_sf"/>
</dbReference>
<evidence type="ECO:0000313" key="2">
    <source>
        <dbReference type="EMBL" id="RKR12619.1"/>
    </source>
</evidence>
<dbReference type="GO" id="GO:0003677">
    <property type="term" value="F:DNA binding"/>
    <property type="evidence" value="ECO:0007669"/>
    <property type="project" value="UniProtKB-KW"/>
</dbReference>
<gene>
    <name evidence="2" type="ORF">C8D78_3717</name>
</gene>
<dbReference type="PANTHER" id="PTHR35807">
    <property type="entry name" value="TRANSCRIPTIONAL REGULATOR REDD-RELATED"/>
    <property type="match status" value="1"/>
</dbReference>
<accession>A0A495E7S2</accession>
<keyword evidence="2" id="KW-0238">DNA-binding</keyword>
<dbReference type="Gene3D" id="1.25.40.10">
    <property type="entry name" value="Tetratricopeptide repeat domain"/>
    <property type="match status" value="2"/>
</dbReference>
<dbReference type="InterPro" id="IPR051677">
    <property type="entry name" value="AfsR-DnrI-RedD_regulator"/>
</dbReference>
<sequence length="603" mass="64785">MTGMAETWIRLLGPPRIESAGTPLRQPRGRKAWAVLAYLALQPDGTGRARTAALLFPDAEDPLGALRWNLSELRRTLGVGSVGGDPLLLVLPDGWHCDVVEALHPEAVADPRAFDGQLLEGLSFADCPVFESWLEDQRHRLENCVLALLYEASLAALSAGRADDAVDLATRALRLDPFNADCHAVLVKALLSLGEYRRAREQADKCRDLYRRELGLGLPAEVRRALVDADPAAEPGMPASTATVRSYLDAAGASLSAGSVDRGLEQLRLAVGLAQRTDDQHLLAESLVTLSGAMIHQAGGRGAEVADLLHRALSAEGPDGGSRTAATAFRELGYLSVQRGVPDRAAGWLDRAMRAARGIPDEQARILAIQGMLASDTAHYEDAIMALTESGRLAAEAGNRRQQAFSEALLGRVHLLRGDLELAAACLDRALDWVAGEHWTAFEPFVAGVRGEIYLAAGQLDAAADLIDRAWVMAELAGDHCYMALAAGAEARLFLAHGDLAAAEHWIDRGLEPTPWYLWYSARLLDAAAEVAIVTGSPRAAEFVERLAALASRSGMREFVVRAQSHRAVLGDEAAAQTVPWLAREIDNPALAAFLDRRHGVSL</sequence>
<feature type="domain" description="Bacterial transcriptional activator" evidence="1">
    <location>
        <begin position="97"/>
        <end position="226"/>
    </location>
</feature>
<protein>
    <submittedName>
        <fullName evidence="2">DNA-binding SARP family transcriptional activator</fullName>
    </submittedName>
</protein>